<dbReference type="GO" id="GO:0042759">
    <property type="term" value="P:long-chain fatty acid biosynthetic process"/>
    <property type="evidence" value="ECO:0007669"/>
    <property type="project" value="TreeGrafter"/>
</dbReference>
<dbReference type="Gene3D" id="2.60.40.2300">
    <property type="entry name" value="Neutral/alkaline non-lysosomal ceramidase, C-terminal domain"/>
    <property type="match status" value="1"/>
</dbReference>
<dbReference type="PANTHER" id="PTHR12670:SF1">
    <property type="entry name" value="NEUTRAL CERAMIDASE"/>
    <property type="match status" value="1"/>
</dbReference>
<feature type="active site" description="Nucleophile" evidence="5">
    <location>
        <position position="289"/>
    </location>
</feature>
<dbReference type="GO" id="GO:0005576">
    <property type="term" value="C:extracellular region"/>
    <property type="evidence" value="ECO:0007669"/>
    <property type="project" value="TreeGrafter"/>
</dbReference>
<keyword evidence="7" id="KW-0746">Sphingolipid metabolism</keyword>
<keyword evidence="8" id="KW-0812">Transmembrane</keyword>
<dbReference type="EC" id="3.5.1.23" evidence="2 7"/>
<evidence type="ECO:0000313" key="11">
    <source>
        <dbReference type="EMBL" id="ETE59986.1"/>
    </source>
</evidence>
<dbReference type="GO" id="GO:0017040">
    <property type="term" value="F:N-acylsphingosine amidohydrolase activity"/>
    <property type="evidence" value="ECO:0007669"/>
    <property type="project" value="UniProtKB-UniRule"/>
</dbReference>
<dbReference type="AlphaFoldDB" id="V8NDG4"/>
<dbReference type="PANTHER" id="PTHR12670">
    <property type="entry name" value="CERAMIDASE"/>
    <property type="match status" value="1"/>
</dbReference>
<feature type="binding site" evidence="6">
    <location>
        <position position="445"/>
    </location>
    <ligand>
        <name>Zn(2+)</name>
        <dbReference type="ChEBI" id="CHEBI:29105"/>
    </ligand>
</feature>
<comment type="cofactor">
    <cofactor evidence="6">
        <name>Zn(2+)</name>
        <dbReference type="ChEBI" id="CHEBI:29105"/>
    </cofactor>
    <text evidence="6">Binds 1 zinc ion per subunit.</text>
</comment>
<keyword evidence="7" id="KW-0443">Lipid metabolism</keyword>
<evidence type="ECO:0000256" key="3">
    <source>
        <dbReference type="ARBA" id="ARBA00019235"/>
    </source>
</evidence>
<keyword evidence="8" id="KW-1133">Transmembrane helix</keyword>
<keyword evidence="12" id="KW-1185">Reference proteome</keyword>
<keyword evidence="6" id="KW-0479">Metal-binding</keyword>
<organism evidence="11 12">
    <name type="scientific">Ophiophagus hannah</name>
    <name type="common">King cobra</name>
    <name type="synonym">Naja hannah</name>
    <dbReference type="NCBI Taxonomy" id="8665"/>
    <lineage>
        <taxon>Eukaryota</taxon>
        <taxon>Metazoa</taxon>
        <taxon>Chordata</taxon>
        <taxon>Craniata</taxon>
        <taxon>Vertebrata</taxon>
        <taxon>Euteleostomi</taxon>
        <taxon>Lepidosauria</taxon>
        <taxon>Squamata</taxon>
        <taxon>Bifurcata</taxon>
        <taxon>Unidentata</taxon>
        <taxon>Episquamata</taxon>
        <taxon>Toxicofera</taxon>
        <taxon>Serpentes</taxon>
        <taxon>Colubroidea</taxon>
        <taxon>Elapidae</taxon>
        <taxon>Elapinae</taxon>
        <taxon>Ophiophagus</taxon>
    </lineage>
</organism>
<name>V8NDG4_OPHHA</name>
<feature type="domain" description="Neutral/alkaline non-lysosomal ceramidase C-terminal" evidence="10">
    <location>
        <begin position="476"/>
        <end position="638"/>
    </location>
</feature>
<protein>
    <recommendedName>
        <fullName evidence="3 7">Neutral ceramidase</fullName>
        <ecNumber evidence="2 7">3.5.1.23</ecNumber>
    </recommendedName>
</protein>
<dbReference type="GO" id="GO:0046872">
    <property type="term" value="F:metal ion binding"/>
    <property type="evidence" value="ECO:0007669"/>
    <property type="project" value="UniProtKB-KW"/>
</dbReference>
<sequence length="772" mass="85400">MKEVAQWPVAVPLMKKSKLAIALGIVTVAFVMVVLAVVIFLLVLYVQPSDANSELSKGSEGYLIGVGRADCTGPVAEVPLMGYAKPAQKGGGILSRLYCRTFILAERQNDINRVVHVVAEIGLMSQRIRLEVMKQVKDKYGNLYNHNNVIMTGTHTHSGPGGYVQYTLLMLSSGGLIKPTLNAIVNGIVKSIDMAHQNMVQGHIFIGTGLVENSQINRSPLSYLQNPVSERRRWFAVHPVSMNNTNLLVNSDNVGYAAYLFEQEKNEGYLPGKGPFVAAFTSSNLGDVSPNTKGPHCINTGEPCENMGNYCLIGGAKLCIATGPGTDMFQSTQIIGRHIYSNAKEIYTKASKEIYGPISSVHRWVDMSNVTVQLNSTHTGKTCKPALGYSFAAGTMDGPGMFNFTQGKTMSGRRVREAVKKEFEIQGKAGMDIIISGLSSIYTHYITTYEEYQVQRYEGGSTIFGPHTLSAYIQLFQGLARALATNTTQDLTNIPEPPILNITNLNFLPPIMDKKPLGQKYGDVLKDVQPTYKVGEIAEVHFVGANPRSSAEYMANFTFLTVEKHDNISKSWQVLHDDASWDTRLIWKKGMMGQSTSIIEWHIPKTSESGKYRIQYFGHSKELFSSVRAFNGSSSTFEFSNTKPSEVKEAPKFMPYSFQNSDSITTLVNDALETILEIKDLAKTFFISSLGKWALKIGETNYRMSLDQDAGKISSTGGREEEDKTSAIFLLIFFFSMFNVEFKSLPSFSTLVEFLIQQFPNSCCRSDNIFNS</sequence>
<comment type="catalytic activity">
    <reaction evidence="7">
        <text>an N-acylsphing-4-enine + H2O = sphing-4-enine + a fatty acid</text>
        <dbReference type="Rhea" id="RHEA:20856"/>
        <dbReference type="ChEBI" id="CHEBI:15377"/>
        <dbReference type="ChEBI" id="CHEBI:28868"/>
        <dbReference type="ChEBI" id="CHEBI:52639"/>
        <dbReference type="ChEBI" id="CHEBI:57756"/>
        <dbReference type="EC" id="3.5.1.23"/>
    </reaction>
</comment>
<dbReference type="OrthoDB" id="191371at2759"/>
<dbReference type="InterPro" id="IPR031331">
    <property type="entry name" value="NEUT/ALK_ceramidase_C"/>
</dbReference>
<proteinExistence type="inferred from homology"/>
<evidence type="ECO:0000256" key="1">
    <source>
        <dbReference type="ARBA" id="ARBA00009835"/>
    </source>
</evidence>
<keyword evidence="8" id="KW-0472">Membrane</keyword>
<feature type="binding site" evidence="6">
    <location>
        <position position="155"/>
    </location>
    <ligand>
        <name>Zn(2+)</name>
        <dbReference type="ChEBI" id="CHEBI:29105"/>
    </ligand>
</feature>
<dbReference type="Pfam" id="PF04734">
    <property type="entry name" value="Ceramidase_alk"/>
    <property type="match status" value="2"/>
</dbReference>
<evidence type="ECO:0000256" key="7">
    <source>
        <dbReference type="RuleBase" id="RU366019"/>
    </source>
</evidence>
<accession>V8NDG4</accession>
<comment type="similarity">
    <text evidence="1 7">Belongs to the neutral ceramidase family.</text>
</comment>
<keyword evidence="6" id="KW-0862">Zinc</keyword>
<comment type="caution">
    <text evidence="11">The sequence shown here is derived from an EMBL/GenBank/DDBJ whole genome shotgun (WGS) entry which is preliminary data.</text>
</comment>
<dbReference type="GO" id="GO:0005886">
    <property type="term" value="C:plasma membrane"/>
    <property type="evidence" value="ECO:0007669"/>
    <property type="project" value="UniProtKB-ARBA"/>
</dbReference>
<evidence type="ECO:0000256" key="4">
    <source>
        <dbReference type="ARBA" id="ARBA00022801"/>
    </source>
</evidence>
<evidence type="ECO:0000256" key="6">
    <source>
        <dbReference type="PIRSR" id="PIRSR606823-2"/>
    </source>
</evidence>
<dbReference type="GO" id="GO:0046514">
    <property type="term" value="P:ceramide catabolic process"/>
    <property type="evidence" value="ECO:0007669"/>
    <property type="project" value="InterPro"/>
</dbReference>
<evidence type="ECO:0000256" key="5">
    <source>
        <dbReference type="PIRSR" id="PIRSR606823-1"/>
    </source>
</evidence>
<dbReference type="FunFam" id="2.60.40.2300:FF:000001">
    <property type="entry name" value="N-acylsphingosine amidohydrolase 2"/>
    <property type="match status" value="1"/>
</dbReference>
<evidence type="ECO:0000313" key="12">
    <source>
        <dbReference type="Proteomes" id="UP000018936"/>
    </source>
</evidence>
<dbReference type="GO" id="GO:0005737">
    <property type="term" value="C:cytoplasm"/>
    <property type="evidence" value="ECO:0007669"/>
    <property type="project" value="UniProtKB-ARBA"/>
</dbReference>
<dbReference type="EMBL" id="AZIM01005051">
    <property type="protein sequence ID" value="ETE59986.1"/>
    <property type="molecule type" value="Genomic_DNA"/>
</dbReference>
<evidence type="ECO:0000256" key="8">
    <source>
        <dbReference type="SAM" id="Phobius"/>
    </source>
</evidence>
<dbReference type="InterPro" id="IPR038445">
    <property type="entry name" value="NCDase_C_sf"/>
</dbReference>
<feature type="domain" description="Neutral/alkaline non-lysosomal ceramidase N-terminal" evidence="9">
    <location>
        <begin position="62"/>
        <end position="233"/>
    </location>
</feature>
<dbReference type="Pfam" id="PF17048">
    <property type="entry name" value="Ceramidse_alk_C"/>
    <property type="match status" value="1"/>
</dbReference>
<dbReference type="Proteomes" id="UP000018936">
    <property type="component" value="Unassembled WGS sequence"/>
</dbReference>
<feature type="transmembrane region" description="Helical" evidence="8">
    <location>
        <begin position="21"/>
        <end position="46"/>
    </location>
</feature>
<keyword evidence="4 7" id="KW-0378">Hydrolase</keyword>
<dbReference type="InterPro" id="IPR031329">
    <property type="entry name" value="NEUT/ALK_ceramidase_N"/>
</dbReference>
<feature type="non-terminal residue" evidence="11">
    <location>
        <position position="1"/>
    </location>
</feature>
<evidence type="ECO:0000259" key="9">
    <source>
        <dbReference type="Pfam" id="PF04734"/>
    </source>
</evidence>
<evidence type="ECO:0000259" key="10">
    <source>
        <dbReference type="Pfam" id="PF17048"/>
    </source>
</evidence>
<feature type="domain" description="Neutral/alkaline non-lysosomal ceramidase N-terminal" evidence="9">
    <location>
        <begin position="234"/>
        <end position="409"/>
    </location>
</feature>
<reference evidence="11 12" key="1">
    <citation type="journal article" date="2013" name="Proc. Natl. Acad. Sci. U.S.A.">
        <title>The king cobra genome reveals dynamic gene evolution and adaptation in the snake venom system.</title>
        <authorList>
            <person name="Vonk F.J."/>
            <person name="Casewell N.R."/>
            <person name="Henkel C.V."/>
            <person name="Heimberg A.M."/>
            <person name="Jansen H.J."/>
            <person name="McCleary R.J."/>
            <person name="Kerkkamp H.M."/>
            <person name="Vos R.A."/>
            <person name="Guerreiro I."/>
            <person name="Calvete J.J."/>
            <person name="Wuster W."/>
            <person name="Woods A.E."/>
            <person name="Logan J.M."/>
            <person name="Harrison R.A."/>
            <person name="Castoe T.A."/>
            <person name="de Koning A.P."/>
            <person name="Pollock D.D."/>
            <person name="Yandell M."/>
            <person name="Calderon D."/>
            <person name="Renjifo C."/>
            <person name="Currier R.B."/>
            <person name="Salgado D."/>
            <person name="Pla D."/>
            <person name="Sanz L."/>
            <person name="Hyder A.S."/>
            <person name="Ribeiro J.M."/>
            <person name="Arntzen J.W."/>
            <person name="van den Thillart G.E."/>
            <person name="Boetzer M."/>
            <person name="Pirovano W."/>
            <person name="Dirks R.P."/>
            <person name="Spaink H.P."/>
            <person name="Duboule D."/>
            <person name="McGlinn E."/>
            <person name="Kini R.M."/>
            <person name="Richardson M.K."/>
        </authorList>
    </citation>
    <scope>NUCLEOTIDE SEQUENCE</scope>
    <source>
        <tissue evidence="11">Blood</tissue>
    </source>
</reference>
<dbReference type="GO" id="GO:0046512">
    <property type="term" value="P:sphingosine biosynthetic process"/>
    <property type="evidence" value="ECO:0007669"/>
    <property type="project" value="TreeGrafter"/>
</dbReference>
<dbReference type="InterPro" id="IPR006823">
    <property type="entry name" value="Ceramidase_alk"/>
</dbReference>
<evidence type="ECO:0000256" key="2">
    <source>
        <dbReference type="ARBA" id="ARBA00011891"/>
    </source>
</evidence>
<feature type="binding site" evidence="6">
    <location>
        <position position="238"/>
    </location>
    <ligand>
        <name>Zn(2+)</name>
        <dbReference type="ChEBI" id="CHEBI:29105"/>
    </ligand>
</feature>
<gene>
    <name evidence="11" type="primary">ASAH2C</name>
    <name evidence="11" type="ORF">L345_14277</name>
</gene>